<gene>
    <name evidence="2" type="ORF">ACHAWO_007435</name>
</gene>
<keyword evidence="3" id="KW-1185">Reference proteome</keyword>
<evidence type="ECO:0000313" key="3">
    <source>
        <dbReference type="Proteomes" id="UP001530400"/>
    </source>
</evidence>
<organism evidence="2 3">
    <name type="scientific">Cyclotella atomus</name>
    <dbReference type="NCBI Taxonomy" id="382360"/>
    <lineage>
        <taxon>Eukaryota</taxon>
        <taxon>Sar</taxon>
        <taxon>Stramenopiles</taxon>
        <taxon>Ochrophyta</taxon>
        <taxon>Bacillariophyta</taxon>
        <taxon>Coscinodiscophyceae</taxon>
        <taxon>Thalassiosirophycidae</taxon>
        <taxon>Stephanodiscales</taxon>
        <taxon>Stephanodiscaceae</taxon>
        <taxon>Cyclotella</taxon>
    </lineage>
</organism>
<evidence type="ECO:0000256" key="1">
    <source>
        <dbReference type="SAM" id="MobiDB-lite"/>
    </source>
</evidence>
<accession>A0ABD3PH79</accession>
<name>A0ABD3PH79_9STRA</name>
<sequence>MSAIFSSIDFSTLKHRLPFHLISAHRSAAPAPSGEQPLLRATVAFAPSPFESTSSLLPPAFVKQLNSHSPPRMKLRMRMCYNASNRRRHYRHGYILKGFHHIDWLHLLRNKWVEPKVSDDGKKKEKRKDPLEQLVVLINGELEGETASYRDILGYFIKLPKDTAPPALSHDNCSDTSVDRDITDSSLSSSEESTDDELIPDDEDHPGWLQDFRDGVRCWQLPGTTIPRGRMRNIPTETREDELLTREKILRLRVCRYLEHGEVSLVVPRFAVPKAGNDIRVVWDSKANRHNACLWAPSFLLGNSEDLEEMVVKWLSMPSWQADIDVGQQFNNFQAHDDDRPYLGVRMYETRNDGSLEKQYFMRYGVLHFGGKDSPYQANQGQLRILELCKCPPDEAGSAFQWVLLLRNDDELASQEASYVDDIHPVARGVTADNAICMAKQLKSRMNSYGNQADDKKYRQPTCRPGAYGKARSFILINLFLASPPLARNGADFVRAFIGFWKMPPAFSMQWKHFDLTDLYGWRIREGFEGPSLPSGFEDPLSLPALQMDIYMEQAELLEIEDASTAKAATGYPIMTQITPELVAHCEALSDLFNAEEPHAVYICPSSATKYRYYVGDASREGLGGATQFSDGRILGRRGVWGPKFAEEGSNLREAQNQVNHLLAEGRAGLHDGCALWAFTDNAVWSAVWRKGDRMIETGVDGWSRGDIESGVSLGYDLRHYLLLARTAFEVAGCTLIPWLRNWMGSSYKAPLTPEGWFWGRHLPGIHVWIPPPAAALIALRPLSRTRHKRPYHVTHVVLIPRILYWEEWQSLFEKEMDIWFVFPLTYPIGVPEGGGNWPQLVWFVERESRTRWGLFAQTLGQPVVTSRSVRGLGVLSVSKLMTLTVLKLRFLGISTCPNCQSQNIRGVDLDRRQARDNAFEALVIRATLDAFWSHVSSTVVAHVAEHGGMLQALMVLMRSTEKGKKKATVQYGTARKVRATLTVLWEVSPNSGTDVVLSTGSQKGRYIATLCPSESRWYSQFAMGISAQMGDIVSQDRAYTLDIIHKLLESYENDWENLGYQIPVGIICSCMFLLVSSLGGMRGFKVMWTDLAELRYDLEYCEDTGDESAVSWPIVGRFKAHDGQLGCYMIPIAGTTNSGISFFKWTQRFVGRLALAGYTDGWVFRRKDGSRSRASYYMEDIYGRLKYIQSFTSLIDSECDVRADYRAQRSGRRFLTTHATSQGVKPHIIELQCSKKYEEYFDTAVLGVLRQIDGPGVMVQVPGMHLSRGSDERYVATRVWRICHVAAPPTLEVVYFRGDSA</sequence>
<reference evidence="2 3" key="1">
    <citation type="submission" date="2024-10" db="EMBL/GenBank/DDBJ databases">
        <title>Updated reference genomes for cyclostephanoid diatoms.</title>
        <authorList>
            <person name="Roberts W.R."/>
            <person name="Alverson A.J."/>
        </authorList>
    </citation>
    <scope>NUCLEOTIDE SEQUENCE [LARGE SCALE GENOMIC DNA]</scope>
    <source>
        <strain evidence="2 3">AJA010-31</strain>
    </source>
</reference>
<dbReference type="Proteomes" id="UP001530400">
    <property type="component" value="Unassembled WGS sequence"/>
</dbReference>
<protein>
    <submittedName>
        <fullName evidence="2">Uncharacterized protein</fullName>
    </submittedName>
</protein>
<proteinExistence type="predicted"/>
<feature type="compositionally biased region" description="Acidic residues" evidence="1">
    <location>
        <begin position="192"/>
        <end position="203"/>
    </location>
</feature>
<comment type="caution">
    <text evidence="2">The sequence shown here is derived from an EMBL/GenBank/DDBJ whole genome shotgun (WGS) entry which is preliminary data.</text>
</comment>
<evidence type="ECO:0000313" key="2">
    <source>
        <dbReference type="EMBL" id="KAL3787046.1"/>
    </source>
</evidence>
<dbReference type="EMBL" id="JALLPJ020000626">
    <property type="protein sequence ID" value="KAL3787046.1"/>
    <property type="molecule type" value="Genomic_DNA"/>
</dbReference>
<feature type="region of interest" description="Disordered" evidence="1">
    <location>
        <begin position="167"/>
        <end position="203"/>
    </location>
</feature>